<comment type="caution">
    <text evidence="8">The sequence shown here is derived from an EMBL/GenBank/DDBJ whole genome shotgun (WGS) entry which is preliminary data.</text>
</comment>
<evidence type="ECO:0000256" key="1">
    <source>
        <dbReference type="ARBA" id="ARBA00004651"/>
    </source>
</evidence>
<dbReference type="Pfam" id="PF09335">
    <property type="entry name" value="VTT_dom"/>
    <property type="match status" value="1"/>
</dbReference>
<proteinExistence type="predicted"/>
<dbReference type="RefSeq" id="WP_140231293.1">
    <property type="nucleotide sequence ID" value="NZ_BAAAEV010000001.1"/>
</dbReference>
<keyword evidence="9" id="KW-1185">Reference proteome</keyword>
<keyword evidence="2" id="KW-1003">Cell membrane</keyword>
<evidence type="ECO:0000256" key="5">
    <source>
        <dbReference type="ARBA" id="ARBA00023136"/>
    </source>
</evidence>
<sequence>MTEFILDWIEAWGYLGIFVLMFLENVFPPIPSEVILGLGGIAVAQGRFELVPLIVAGTAGTVAGNCVWFVIGRVTGYQRFKPIIDRFGRILTLDWNEVEKMYSFFLKHGGAIVFWVRFLPTFRTMISLPAGMVKMPWWKFLVFTTGGSLIWNTMLALAGLWLGNRFEELDRYFGPLALVAMGSIVILYVYRVFTWKPGTREGE</sequence>
<evidence type="ECO:0000256" key="3">
    <source>
        <dbReference type="ARBA" id="ARBA00022692"/>
    </source>
</evidence>
<organism evidence="8 9">
    <name type="scientific">Sphingomonas japonica</name>
    <dbReference type="NCBI Taxonomy" id="511662"/>
    <lineage>
        <taxon>Bacteria</taxon>
        <taxon>Pseudomonadati</taxon>
        <taxon>Pseudomonadota</taxon>
        <taxon>Alphaproteobacteria</taxon>
        <taxon>Sphingomonadales</taxon>
        <taxon>Sphingomonadaceae</taxon>
        <taxon>Sphingomonas</taxon>
    </lineage>
</organism>
<protein>
    <submittedName>
        <fullName evidence="8">Membrane protein DedA with SNARE-associated domain</fullName>
    </submittedName>
</protein>
<dbReference type="EMBL" id="JAASQP010000001">
    <property type="protein sequence ID" value="NIJ23666.1"/>
    <property type="molecule type" value="Genomic_DNA"/>
</dbReference>
<dbReference type="InterPro" id="IPR032816">
    <property type="entry name" value="VTT_dom"/>
</dbReference>
<accession>A0ABX0U2R8</accession>
<feature type="transmembrane region" description="Helical" evidence="6">
    <location>
        <begin position="172"/>
        <end position="190"/>
    </location>
</feature>
<evidence type="ECO:0000313" key="8">
    <source>
        <dbReference type="EMBL" id="NIJ23666.1"/>
    </source>
</evidence>
<gene>
    <name evidence="8" type="ORF">FHT01_001208</name>
</gene>
<reference evidence="8 9" key="1">
    <citation type="submission" date="2020-03" db="EMBL/GenBank/DDBJ databases">
        <title>Genomic Encyclopedia of Type Strains, Phase IV (KMG-IV): sequencing the most valuable type-strain genomes for metagenomic binning, comparative biology and taxonomic classification.</title>
        <authorList>
            <person name="Goeker M."/>
        </authorList>
    </citation>
    <scope>NUCLEOTIDE SEQUENCE [LARGE SCALE GENOMIC DNA]</scope>
    <source>
        <strain evidence="8 9">DSM 22753</strain>
    </source>
</reference>
<evidence type="ECO:0000313" key="9">
    <source>
        <dbReference type="Proteomes" id="UP000788153"/>
    </source>
</evidence>
<feature type="transmembrane region" description="Helical" evidence="6">
    <location>
        <begin position="50"/>
        <end position="71"/>
    </location>
</feature>
<keyword evidence="5 6" id="KW-0472">Membrane</keyword>
<evidence type="ECO:0000259" key="7">
    <source>
        <dbReference type="Pfam" id="PF09335"/>
    </source>
</evidence>
<evidence type="ECO:0000256" key="4">
    <source>
        <dbReference type="ARBA" id="ARBA00022989"/>
    </source>
</evidence>
<evidence type="ECO:0000256" key="6">
    <source>
        <dbReference type="SAM" id="Phobius"/>
    </source>
</evidence>
<dbReference type="Proteomes" id="UP000788153">
    <property type="component" value="Unassembled WGS sequence"/>
</dbReference>
<keyword evidence="3 6" id="KW-0812">Transmembrane</keyword>
<evidence type="ECO:0000256" key="2">
    <source>
        <dbReference type="ARBA" id="ARBA00022475"/>
    </source>
</evidence>
<comment type="subcellular location">
    <subcellularLocation>
        <location evidence="1">Cell membrane</location>
        <topology evidence="1">Multi-pass membrane protein</topology>
    </subcellularLocation>
</comment>
<dbReference type="PANTHER" id="PTHR42709">
    <property type="entry name" value="ALKALINE PHOSPHATASE LIKE PROTEIN"/>
    <property type="match status" value="1"/>
</dbReference>
<name>A0ABX0U2R8_9SPHN</name>
<dbReference type="PANTHER" id="PTHR42709:SF6">
    <property type="entry name" value="UNDECAPRENYL PHOSPHATE TRANSPORTER A"/>
    <property type="match status" value="1"/>
</dbReference>
<keyword evidence="4 6" id="KW-1133">Transmembrane helix</keyword>
<feature type="transmembrane region" description="Helical" evidence="6">
    <location>
        <begin position="12"/>
        <end position="38"/>
    </location>
</feature>
<feature type="transmembrane region" description="Helical" evidence="6">
    <location>
        <begin position="140"/>
        <end position="160"/>
    </location>
</feature>
<dbReference type="InterPro" id="IPR051311">
    <property type="entry name" value="DedA_domain"/>
</dbReference>
<feature type="domain" description="VTT" evidence="7">
    <location>
        <begin position="30"/>
        <end position="159"/>
    </location>
</feature>